<proteinExistence type="predicted"/>
<evidence type="ECO:0000313" key="1">
    <source>
        <dbReference type="EMBL" id="MDN5201088.1"/>
    </source>
</evidence>
<name>A0ABT8KKX7_9BACT</name>
<protein>
    <submittedName>
        <fullName evidence="1">Uncharacterized protein</fullName>
    </submittedName>
</protein>
<dbReference type="Proteomes" id="UP001172082">
    <property type="component" value="Unassembled WGS sequence"/>
</dbReference>
<gene>
    <name evidence="1" type="ORF">QQ008_06940</name>
</gene>
<reference evidence="1" key="1">
    <citation type="submission" date="2023-06" db="EMBL/GenBank/DDBJ databases">
        <title>Genomic of Parafulvivirga corallium.</title>
        <authorList>
            <person name="Wang G."/>
        </authorList>
    </citation>
    <scope>NUCLEOTIDE SEQUENCE</scope>
    <source>
        <strain evidence="1">BMA10</strain>
    </source>
</reference>
<sequence>MLSLKEFNNLPKFEQCVYLWQKCSFITNRFLKDGYSINLYYAGNFYAEVWYNGNLNKVGSIKTFEKLSQLKPYLDKINIKDIFDS</sequence>
<evidence type="ECO:0000313" key="2">
    <source>
        <dbReference type="Proteomes" id="UP001172082"/>
    </source>
</evidence>
<dbReference type="EMBL" id="JAUJEA010000002">
    <property type="protein sequence ID" value="MDN5201088.1"/>
    <property type="molecule type" value="Genomic_DNA"/>
</dbReference>
<keyword evidence="2" id="KW-1185">Reference proteome</keyword>
<accession>A0ABT8KKX7</accession>
<comment type="caution">
    <text evidence="1">The sequence shown here is derived from an EMBL/GenBank/DDBJ whole genome shotgun (WGS) entry which is preliminary data.</text>
</comment>
<organism evidence="1 2">
    <name type="scientific">Splendidivirga corallicola</name>
    <dbReference type="NCBI Taxonomy" id="3051826"/>
    <lineage>
        <taxon>Bacteria</taxon>
        <taxon>Pseudomonadati</taxon>
        <taxon>Bacteroidota</taxon>
        <taxon>Cytophagia</taxon>
        <taxon>Cytophagales</taxon>
        <taxon>Splendidivirgaceae</taxon>
        <taxon>Splendidivirga</taxon>
    </lineage>
</organism>
<dbReference type="RefSeq" id="WP_346751116.1">
    <property type="nucleotide sequence ID" value="NZ_JAUJEA010000002.1"/>
</dbReference>